<evidence type="ECO:0000313" key="9">
    <source>
        <dbReference type="EMBL" id="OAG93263.1"/>
    </source>
</evidence>
<evidence type="ECO:0000256" key="1">
    <source>
        <dbReference type="ARBA" id="ARBA00022670"/>
    </source>
</evidence>
<evidence type="ECO:0000313" key="10">
    <source>
        <dbReference type="Proteomes" id="UP000077421"/>
    </source>
</evidence>
<comment type="cofactor">
    <cofactor evidence="6">
        <name>Zn(2+)</name>
        <dbReference type="ChEBI" id="CHEBI:29105"/>
    </cofactor>
    <text evidence="6">Binds 1 zinc ion.</text>
</comment>
<dbReference type="EC" id="3.4.24.-" evidence="6"/>
<protein>
    <recommendedName>
        <fullName evidence="6">Oligopeptidase F</fullName>
        <ecNumber evidence="6">3.4.24.-</ecNumber>
    </recommendedName>
</protein>
<dbReference type="GO" id="GO:0046872">
    <property type="term" value="F:metal ion binding"/>
    <property type="evidence" value="ECO:0007669"/>
    <property type="project" value="UniProtKB-UniRule"/>
</dbReference>
<comment type="caution">
    <text evidence="9">The sequence shown here is derived from an EMBL/GenBank/DDBJ whole genome shotgun (WGS) entry which is preliminary data.</text>
</comment>
<dbReference type="OrthoDB" id="9766487at2"/>
<keyword evidence="5 6" id="KW-0482">Metalloprotease</keyword>
<proteinExistence type="inferred from homology"/>
<dbReference type="Gene3D" id="1.10.1370.20">
    <property type="entry name" value="Oligoendopeptidase f, C-terminal domain"/>
    <property type="match status" value="1"/>
</dbReference>
<dbReference type="Pfam" id="PF01432">
    <property type="entry name" value="Peptidase_M3"/>
    <property type="match status" value="1"/>
</dbReference>
<dbReference type="GO" id="GO:0006508">
    <property type="term" value="P:proteolysis"/>
    <property type="evidence" value="ECO:0007669"/>
    <property type="project" value="UniProtKB-KW"/>
</dbReference>
<dbReference type="GO" id="GO:0004222">
    <property type="term" value="F:metalloendopeptidase activity"/>
    <property type="evidence" value="ECO:0007669"/>
    <property type="project" value="UniProtKB-UniRule"/>
</dbReference>
<sequence>MHRVKRSDVPLQEMWDLTDLFESHAAWEAELDAIRAALPSVTKYHGQLAEGAEGLAACLEAREALQIRMNRVASYATFRLSTDSLEPNHQADAARVATLDTECSTKTAFIQSEVLALPDGTVESWIAGDATLHAFRHTLRNWLEKRPYRLTAEVESALLGLSQTLSAPQRIYTLSKGADMRFDQALDKDGQAHPVHDGGSQLSPDPILRRNAYASFTQGLRAYRTTYAATFATEVEKNVTLAKMRGYDSATQMLLHPHKVEESVYHSIHDVIRTELAPHMRRYQRMRQRLLGLDKMLYCDLTVQLPDGPTVTYEQGRMWILDALQVLGEEYHEIIRRAFTERWIDRSDNLGKRSGAFCNTVYGVHSYVFMTWENHTRAVFTLAHELGHAGHLSLAAKYQKQSNSRPPMSFIESPSTMNELLLAQHLLKQSDDKRMRRSVIAGLMGTYHHNFVNHLLEGELQRRMYQIAEKRTPITEQTLTRVKGEILAEFWGDTVEIDEGAALTWMRQPHYYMGLYPYTYALGLSISTAAAQAIESQGEPAIKRWIDVLKAGGTKTPAELAGMAGADITNPDVIRSAVAYVGTLVDAFEATLDEYRDKPAVQGGEG</sequence>
<comment type="similarity">
    <text evidence="6">Belongs to the peptidase M3B family.</text>
</comment>
<dbReference type="AlphaFoldDB" id="A0A853K8R7"/>
<keyword evidence="2 6" id="KW-0479">Metal-binding</keyword>
<keyword evidence="4 6" id="KW-0862">Zinc</keyword>
<comment type="function">
    <text evidence="6">Has oligopeptidase activity and degrades a variety of small bioactive peptides.</text>
</comment>
<feature type="domain" description="Peptidase M3A/M3B catalytic" evidence="7">
    <location>
        <begin position="203"/>
        <end position="577"/>
    </location>
</feature>
<evidence type="ECO:0000256" key="4">
    <source>
        <dbReference type="ARBA" id="ARBA00022833"/>
    </source>
</evidence>
<organism evidence="9 10">
    <name type="scientific">Ferroacidibacillus organovorans</name>
    <dbReference type="NCBI Taxonomy" id="1765683"/>
    <lineage>
        <taxon>Bacteria</taxon>
        <taxon>Bacillati</taxon>
        <taxon>Bacillota</taxon>
        <taxon>Bacilli</taxon>
        <taxon>Bacillales</taxon>
        <taxon>Alicyclobacillaceae</taxon>
        <taxon>Ferroacidibacillus</taxon>
    </lineage>
</organism>
<keyword evidence="3 6" id="KW-0378">Hydrolase</keyword>
<evidence type="ECO:0000259" key="8">
    <source>
        <dbReference type="Pfam" id="PF08439"/>
    </source>
</evidence>
<evidence type="ECO:0000256" key="6">
    <source>
        <dbReference type="RuleBase" id="RU368091"/>
    </source>
</evidence>
<dbReference type="SUPFAM" id="SSF55486">
    <property type="entry name" value="Metalloproteases ('zincins'), catalytic domain"/>
    <property type="match status" value="1"/>
</dbReference>
<dbReference type="CDD" id="cd09609">
    <property type="entry name" value="M3B_PepF"/>
    <property type="match status" value="1"/>
</dbReference>
<dbReference type="Gene3D" id="1.20.140.70">
    <property type="entry name" value="Oligopeptidase f, N-terminal domain"/>
    <property type="match status" value="1"/>
</dbReference>
<feature type="domain" description="Oligopeptidase F N-terminal" evidence="8">
    <location>
        <begin position="113"/>
        <end position="182"/>
    </location>
</feature>
<gene>
    <name evidence="9" type="ORF">AYW79_11585</name>
</gene>
<dbReference type="RefSeq" id="WP_067566008.1">
    <property type="nucleotide sequence ID" value="NZ_LSUQ01000043.1"/>
</dbReference>
<dbReference type="InterPro" id="IPR042088">
    <property type="entry name" value="OligoPept_F_C"/>
</dbReference>
<dbReference type="InterPro" id="IPR004438">
    <property type="entry name" value="Peptidase_M3B"/>
</dbReference>
<reference evidence="9 10" key="1">
    <citation type="submission" date="2016-02" db="EMBL/GenBank/DDBJ databases">
        <title>Draft genome sequence of Acidibacillus ferrooxidans SLC66.</title>
        <authorList>
            <person name="Oliveira G."/>
            <person name="Nancucheo I."/>
            <person name="Dall'Agnol H."/>
            <person name="Johnson B."/>
            <person name="Oliveira R."/>
            <person name="Nunes G.L."/>
            <person name="Tzotzos G."/>
            <person name="Orellana S.C."/>
            <person name="Salim A.C."/>
            <person name="Araujo F.M."/>
        </authorList>
    </citation>
    <scope>NUCLEOTIDE SEQUENCE [LARGE SCALE GENOMIC DNA]</scope>
    <source>
        <strain evidence="9 10">SLC66</strain>
    </source>
</reference>
<dbReference type="InterPro" id="IPR013647">
    <property type="entry name" value="OligopepF_N_dom"/>
</dbReference>
<dbReference type="InterPro" id="IPR034009">
    <property type="entry name" value="M3B_PepF_4"/>
</dbReference>
<dbReference type="InterPro" id="IPR001567">
    <property type="entry name" value="Pept_M3A_M3B_dom"/>
</dbReference>
<accession>A0A853K8R7</accession>
<evidence type="ECO:0000256" key="3">
    <source>
        <dbReference type="ARBA" id="ARBA00022801"/>
    </source>
</evidence>
<dbReference type="Pfam" id="PF08439">
    <property type="entry name" value="Peptidase_M3_N"/>
    <property type="match status" value="1"/>
</dbReference>
<evidence type="ECO:0000256" key="2">
    <source>
        <dbReference type="ARBA" id="ARBA00022723"/>
    </source>
</evidence>
<dbReference type="NCBIfam" id="TIGR00181">
    <property type="entry name" value="pepF"/>
    <property type="match status" value="1"/>
</dbReference>
<evidence type="ECO:0000256" key="5">
    <source>
        <dbReference type="ARBA" id="ARBA00023049"/>
    </source>
</evidence>
<dbReference type="EMBL" id="LSUQ01000043">
    <property type="protein sequence ID" value="OAG93263.1"/>
    <property type="molecule type" value="Genomic_DNA"/>
</dbReference>
<name>A0A853K8R7_9BACL</name>
<dbReference type="Proteomes" id="UP000077421">
    <property type="component" value="Unassembled WGS sequence"/>
</dbReference>
<evidence type="ECO:0000259" key="7">
    <source>
        <dbReference type="Pfam" id="PF01432"/>
    </source>
</evidence>
<keyword evidence="1 6" id="KW-0645">Protease</keyword>